<keyword evidence="2" id="KW-1185">Reference proteome</keyword>
<protein>
    <submittedName>
        <fullName evidence="1">Uncharacterized protein</fullName>
    </submittedName>
</protein>
<evidence type="ECO:0000313" key="1">
    <source>
        <dbReference type="EMBL" id="CAK7333081.1"/>
    </source>
</evidence>
<dbReference type="AlphaFoldDB" id="A0AAV1RC44"/>
<accession>A0AAV1RC44</accession>
<organism evidence="1 2">
    <name type="scientific">Dovyalis caffra</name>
    <dbReference type="NCBI Taxonomy" id="77055"/>
    <lineage>
        <taxon>Eukaryota</taxon>
        <taxon>Viridiplantae</taxon>
        <taxon>Streptophyta</taxon>
        <taxon>Embryophyta</taxon>
        <taxon>Tracheophyta</taxon>
        <taxon>Spermatophyta</taxon>
        <taxon>Magnoliopsida</taxon>
        <taxon>eudicotyledons</taxon>
        <taxon>Gunneridae</taxon>
        <taxon>Pentapetalae</taxon>
        <taxon>rosids</taxon>
        <taxon>fabids</taxon>
        <taxon>Malpighiales</taxon>
        <taxon>Salicaceae</taxon>
        <taxon>Flacourtieae</taxon>
        <taxon>Dovyalis</taxon>
    </lineage>
</organism>
<name>A0AAV1RC44_9ROSI</name>
<dbReference type="Proteomes" id="UP001314170">
    <property type="component" value="Unassembled WGS sequence"/>
</dbReference>
<dbReference type="EMBL" id="CAWUPB010000913">
    <property type="protein sequence ID" value="CAK7333081.1"/>
    <property type="molecule type" value="Genomic_DNA"/>
</dbReference>
<gene>
    <name evidence="1" type="ORF">DCAF_LOCUS9306</name>
</gene>
<proteinExistence type="predicted"/>
<reference evidence="1 2" key="1">
    <citation type="submission" date="2024-01" db="EMBL/GenBank/DDBJ databases">
        <authorList>
            <person name="Waweru B."/>
        </authorList>
    </citation>
    <scope>NUCLEOTIDE SEQUENCE [LARGE SCALE GENOMIC DNA]</scope>
</reference>
<evidence type="ECO:0000313" key="2">
    <source>
        <dbReference type="Proteomes" id="UP001314170"/>
    </source>
</evidence>
<sequence length="98" mass="11197">MKGSIGSSNLVKETYMEVKHPDFWESGSAKNTFGGFGWMPEFGVTRSWPKMFSMPYSDATARFPNYSVPLCIYDGGEIFECKQVLVIYNPKDGRCRYQ</sequence>
<comment type="caution">
    <text evidence="1">The sequence shown here is derived from an EMBL/GenBank/DDBJ whole genome shotgun (WGS) entry which is preliminary data.</text>
</comment>